<organism evidence="1 2">
    <name type="scientific">Desulfamplus magnetovallimortis</name>
    <dbReference type="NCBI Taxonomy" id="1246637"/>
    <lineage>
        <taxon>Bacteria</taxon>
        <taxon>Pseudomonadati</taxon>
        <taxon>Thermodesulfobacteriota</taxon>
        <taxon>Desulfobacteria</taxon>
        <taxon>Desulfobacterales</taxon>
        <taxon>Desulfobacteraceae</taxon>
        <taxon>Desulfamplus</taxon>
    </lineage>
</organism>
<reference evidence="1 2" key="1">
    <citation type="submission" date="2017-03" db="EMBL/GenBank/DDBJ databases">
        <authorList>
            <person name="Afonso C.L."/>
            <person name="Miller P.J."/>
            <person name="Scott M.A."/>
            <person name="Spackman E."/>
            <person name="Goraichik I."/>
            <person name="Dimitrov K.M."/>
            <person name="Suarez D.L."/>
            <person name="Swayne D.E."/>
        </authorList>
    </citation>
    <scope>NUCLEOTIDE SEQUENCE [LARGE SCALE GENOMIC DNA]</scope>
    <source>
        <strain evidence="1">PRJEB14757</strain>
    </source>
</reference>
<accession>A0A1W1H662</accession>
<keyword evidence="2" id="KW-1185">Reference proteome</keyword>
<dbReference type="EMBL" id="FWEV01000021">
    <property type="protein sequence ID" value="SLM27858.1"/>
    <property type="molecule type" value="Genomic_DNA"/>
</dbReference>
<dbReference type="AlphaFoldDB" id="A0A1W1H662"/>
<protein>
    <submittedName>
        <fullName evidence="1">Uncharacterized protein</fullName>
    </submittedName>
</protein>
<dbReference type="STRING" id="1246637.MTBBW1_1170003"/>
<dbReference type="Proteomes" id="UP000191931">
    <property type="component" value="Unassembled WGS sequence"/>
</dbReference>
<evidence type="ECO:0000313" key="1">
    <source>
        <dbReference type="EMBL" id="SLM27858.1"/>
    </source>
</evidence>
<evidence type="ECO:0000313" key="2">
    <source>
        <dbReference type="Proteomes" id="UP000191931"/>
    </source>
</evidence>
<sequence length="76" mass="9098">MSLQHEKIENLLLRKTSHIYTMRHSLLTAKAFNFHAKNYFKFLFFLFSWKKKVNSVMIIKVIHRKKFTANLLNQGG</sequence>
<name>A0A1W1H662_9BACT</name>
<proteinExistence type="predicted"/>
<gene>
    <name evidence="1" type="ORF">MTBBW1_1170003</name>
</gene>